<accession>A0ABU5MXK3</accession>
<keyword evidence="2" id="KW-0560">Oxidoreductase</keyword>
<dbReference type="EC" id="1.-.-.-" evidence="2"/>
<gene>
    <name evidence="2" type="ORF">P9H32_09650</name>
</gene>
<proteinExistence type="predicted"/>
<dbReference type="GO" id="GO:0004497">
    <property type="term" value="F:monooxygenase activity"/>
    <property type="evidence" value="ECO:0007669"/>
    <property type="project" value="UniProtKB-KW"/>
</dbReference>
<dbReference type="InterPro" id="IPR007138">
    <property type="entry name" value="ABM_dom"/>
</dbReference>
<dbReference type="PROSITE" id="PS51725">
    <property type="entry name" value="ABM"/>
    <property type="match status" value="1"/>
</dbReference>
<protein>
    <submittedName>
        <fullName evidence="2">Quinol monooxygenase</fullName>
        <ecNumber evidence="2">1.-.-.-</ecNumber>
    </submittedName>
</protein>
<comment type="caution">
    <text evidence="2">The sequence shown here is derived from an EMBL/GenBank/DDBJ whole genome shotgun (WGS) entry which is preliminary data.</text>
</comment>
<evidence type="ECO:0000313" key="2">
    <source>
        <dbReference type="EMBL" id="MDZ8118892.1"/>
    </source>
</evidence>
<sequence length="96" mass="10830">MALTIIATIKAKADQVELVKNELQKLAEQTHAKDEGCIDYVVHQDNEAAMLFVVYENWASEALLQKHSNSEHFQAFMKATETGTEEFTVNTMTRIA</sequence>
<reference evidence="2 3" key="1">
    <citation type="journal article" date="2024" name="Appl. Environ. Microbiol.">
        <title>Pontiella agarivorans sp. nov., a novel marine anaerobic bacterium capable of degrading macroalgal polysaccharides and fixing nitrogen.</title>
        <authorList>
            <person name="Liu N."/>
            <person name="Kivenson V."/>
            <person name="Peng X."/>
            <person name="Cui Z."/>
            <person name="Lankiewicz T.S."/>
            <person name="Gosselin K.M."/>
            <person name="English C.J."/>
            <person name="Blair E.M."/>
            <person name="O'Malley M.A."/>
            <person name="Valentine D.L."/>
        </authorList>
    </citation>
    <scope>NUCLEOTIDE SEQUENCE [LARGE SCALE GENOMIC DNA]</scope>
    <source>
        <strain evidence="2 3">NLcol2</strain>
    </source>
</reference>
<dbReference type="PANTHER" id="PTHR33336">
    <property type="entry name" value="QUINOL MONOOXYGENASE YGIN-RELATED"/>
    <property type="match status" value="1"/>
</dbReference>
<feature type="domain" description="ABM" evidence="1">
    <location>
        <begin position="3"/>
        <end position="92"/>
    </location>
</feature>
<dbReference type="SUPFAM" id="SSF54909">
    <property type="entry name" value="Dimeric alpha+beta barrel"/>
    <property type="match status" value="1"/>
</dbReference>
<dbReference type="PANTHER" id="PTHR33336:SF3">
    <property type="entry name" value="ABM DOMAIN-CONTAINING PROTEIN"/>
    <property type="match status" value="1"/>
</dbReference>
<dbReference type="Proteomes" id="UP001290861">
    <property type="component" value="Unassembled WGS sequence"/>
</dbReference>
<evidence type="ECO:0000313" key="3">
    <source>
        <dbReference type="Proteomes" id="UP001290861"/>
    </source>
</evidence>
<keyword evidence="2" id="KW-0503">Monooxygenase</keyword>
<dbReference type="Gene3D" id="3.30.70.100">
    <property type="match status" value="1"/>
</dbReference>
<dbReference type="Pfam" id="PF03992">
    <property type="entry name" value="ABM"/>
    <property type="match status" value="1"/>
</dbReference>
<name>A0ABU5MXK3_9BACT</name>
<dbReference type="InterPro" id="IPR011008">
    <property type="entry name" value="Dimeric_a/b-barrel"/>
</dbReference>
<evidence type="ECO:0000259" key="1">
    <source>
        <dbReference type="PROSITE" id="PS51725"/>
    </source>
</evidence>
<dbReference type="InterPro" id="IPR050744">
    <property type="entry name" value="AI-2_Isomerase_LsrG"/>
</dbReference>
<dbReference type="RefSeq" id="WP_322608685.1">
    <property type="nucleotide sequence ID" value="NZ_JARVCO010000010.1"/>
</dbReference>
<dbReference type="EMBL" id="JARVCO010000010">
    <property type="protein sequence ID" value="MDZ8118892.1"/>
    <property type="molecule type" value="Genomic_DNA"/>
</dbReference>
<keyword evidence="3" id="KW-1185">Reference proteome</keyword>
<organism evidence="2 3">
    <name type="scientific">Pontiella agarivorans</name>
    <dbReference type="NCBI Taxonomy" id="3038953"/>
    <lineage>
        <taxon>Bacteria</taxon>
        <taxon>Pseudomonadati</taxon>
        <taxon>Kiritimatiellota</taxon>
        <taxon>Kiritimatiellia</taxon>
        <taxon>Kiritimatiellales</taxon>
        <taxon>Pontiellaceae</taxon>
        <taxon>Pontiella</taxon>
    </lineage>
</organism>